<organism evidence="2 3">
    <name type="scientific">Liparis tanakae</name>
    <name type="common">Tanaka's snailfish</name>
    <dbReference type="NCBI Taxonomy" id="230148"/>
    <lineage>
        <taxon>Eukaryota</taxon>
        <taxon>Metazoa</taxon>
        <taxon>Chordata</taxon>
        <taxon>Craniata</taxon>
        <taxon>Vertebrata</taxon>
        <taxon>Euteleostomi</taxon>
        <taxon>Actinopterygii</taxon>
        <taxon>Neopterygii</taxon>
        <taxon>Teleostei</taxon>
        <taxon>Neoteleostei</taxon>
        <taxon>Acanthomorphata</taxon>
        <taxon>Eupercaria</taxon>
        <taxon>Perciformes</taxon>
        <taxon>Cottioidei</taxon>
        <taxon>Cottales</taxon>
        <taxon>Liparidae</taxon>
        <taxon>Liparis</taxon>
    </lineage>
</organism>
<evidence type="ECO:0000313" key="2">
    <source>
        <dbReference type="EMBL" id="TNN50328.1"/>
    </source>
</evidence>
<accession>A0A4Z2G9Z8</accession>
<dbReference type="Proteomes" id="UP000314294">
    <property type="component" value="Unassembled WGS sequence"/>
</dbReference>
<proteinExistence type="predicted"/>
<sequence>MDESGLVASGVEESKNGLNDSGSAPQRLSGRKFDCFVYTHWKKKKKRNLSTYFQRRMMMMMLMMMEGGREGRRLTGDDGGGETEPAARSRRVFTDGGDALLPSEVQMKGGAREAQKVSTAVSSSRLSQPSAVSLIIGAAERSPGRRYGVISVTGRIQ</sequence>
<keyword evidence="3" id="KW-1185">Reference proteome</keyword>
<dbReference type="EMBL" id="SRLO01000621">
    <property type="protein sequence ID" value="TNN50328.1"/>
    <property type="molecule type" value="Genomic_DNA"/>
</dbReference>
<dbReference type="AlphaFoldDB" id="A0A4Z2G9Z8"/>
<evidence type="ECO:0000256" key="1">
    <source>
        <dbReference type="SAM" id="MobiDB-lite"/>
    </source>
</evidence>
<comment type="caution">
    <text evidence="2">The sequence shown here is derived from an EMBL/GenBank/DDBJ whole genome shotgun (WGS) entry which is preliminary data.</text>
</comment>
<protein>
    <submittedName>
        <fullName evidence="2">Uncharacterized protein</fullName>
    </submittedName>
</protein>
<gene>
    <name evidence="2" type="ORF">EYF80_039456</name>
</gene>
<feature type="compositionally biased region" description="Polar residues" evidence="1">
    <location>
        <begin position="16"/>
        <end position="25"/>
    </location>
</feature>
<reference evidence="2 3" key="1">
    <citation type="submission" date="2019-03" db="EMBL/GenBank/DDBJ databases">
        <title>First draft genome of Liparis tanakae, snailfish: a comprehensive survey of snailfish specific genes.</title>
        <authorList>
            <person name="Kim W."/>
            <person name="Song I."/>
            <person name="Jeong J.-H."/>
            <person name="Kim D."/>
            <person name="Kim S."/>
            <person name="Ryu S."/>
            <person name="Song J.Y."/>
            <person name="Lee S.K."/>
        </authorList>
    </citation>
    <scope>NUCLEOTIDE SEQUENCE [LARGE SCALE GENOMIC DNA]</scope>
    <source>
        <tissue evidence="2">Muscle</tissue>
    </source>
</reference>
<feature type="region of interest" description="Disordered" evidence="1">
    <location>
        <begin position="1"/>
        <end position="25"/>
    </location>
</feature>
<name>A0A4Z2G9Z8_9TELE</name>
<evidence type="ECO:0000313" key="3">
    <source>
        <dbReference type="Proteomes" id="UP000314294"/>
    </source>
</evidence>